<name>G8F628_MACFA</name>
<proteinExistence type="predicted"/>
<organism evidence="3">
    <name type="scientific">Macaca fascicularis</name>
    <name type="common">Crab-eating macaque</name>
    <name type="synonym">Cynomolgus monkey</name>
    <dbReference type="NCBI Taxonomy" id="9541"/>
    <lineage>
        <taxon>Eukaryota</taxon>
        <taxon>Metazoa</taxon>
        <taxon>Chordata</taxon>
        <taxon>Craniata</taxon>
        <taxon>Vertebrata</taxon>
        <taxon>Euteleostomi</taxon>
        <taxon>Mammalia</taxon>
        <taxon>Eutheria</taxon>
        <taxon>Euarchontoglires</taxon>
        <taxon>Primates</taxon>
        <taxon>Haplorrhini</taxon>
        <taxon>Catarrhini</taxon>
        <taxon>Cercopithecidae</taxon>
        <taxon>Cercopithecinae</taxon>
        <taxon>Macaca</taxon>
    </lineage>
</organism>
<protein>
    <recommendedName>
        <fullName evidence="1">DUF3496 domain-containing protein</fullName>
    </recommendedName>
</protein>
<evidence type="ECO:0000259" key="1">
    <source>
        <dbReference type="Pfam" id="PF12001"/>
    </source>
</evidence>
<dbReference type="Proteomes" id="UP000009130">
    <property type="component" value="Unassembled WGS sequence"/>
</dbReference>
<feature type="domain" description="DUF3496" evidence="1">
    <location>
        <begin position="1"/>
        <end position="88"/>
    </location>
</feature>
<evidence type="ECO:0000313" key="2">
    <source>
        <dbReference type="EMBL" id="EHH62742.1"/>
    </source>
</evidence>
<dbReference type="InterPro" id="IPR021885">
    <property type="entry name" value="DUF3496"/>
</dbReference>
<accession>G8F628</accession>
<dbReference type="EMBL" id="JH332789">
    <property type="protein sequence ID" value="EHH62742.1"/>
    <property type="molecule type" value="Genomic_DNA"/>
</dbReference>
<gene>
    <name evidence="2" type="ORF">EGM_21200</name>
</gene>
<sequence>MKTAYEEVTTELEEYKEAFAAALKANNSMSKKITKSNKKIAMISTKLLMEKERMKHFLSTLSTRRDPESPCVGNLASRGLNRKYIPQMPIRIPTSNPQTSNNCKNYFTEMELDCVEQIIRETKRTVAVLDTFTRLLSSAESTEVEPLRKYRRALPSMCSLVLNRRTAAASTEMSWLPYKGVPFQSRTNRPAGVRSPGLQLEGTSTLQWEQGPIAYPRNRW</sequence>
<reference evidence="2 3" key="1">
    <citation type="journal article" date="2011" name="Nat. Biotechnol.">
        <title>Genome sequencing and comparison of two nonhuman primate animal models, the cynomolgus and Chinese rhesus macaques.</title>
        <authorList>
            <person name="Yan G."/>
            <person name="Zhang G."/>
            <person name="Fang X."/>
            <person name="Zhang Y."/>
            <person name="Li C."/>
            <person name="Ling F."/>
            <person name="Cooper D.N."/>
            <person name="Li Q."/>
            <person name="Li Y."/>
            <person name="van Gool A.J."/>
            <person name="Du H."/>
            <person name="Chen J."/>
            <person name="Chen R."/>
            <person name="Zhang P."/>
            <person name="Huang Z."/>
            <person name="Thompson J.R."/>
            <person name="Meng Y."/>
            <person name="Bai Y."/>
            <person name="Wang J."/>
            <person name="Zhuo M."/>
            <person name="Wang T."/>
            <person name="Huang Y."/>
            <person name="Wei L."/>
            <person name="Li J."/>
            <person name="Wang Z."/>
            <person name="Hu H."/>
            <person name="Yang P."/>
            <person name="Le L."/>
            <person name="Stenson P.D."/>
            <person name="Li B."/>
            <person name="Liu X."/>
            <person name="Ball E.V."/>
            <person name="An N."/>
            <person name="Huang Q."/>
            <person name="Zhang Y."/>
            <person name="Fan W."/>
            <person name="Zhang X."/>
            <person name="Li Y."/>
            <person name="Wang W."/>
            <person name="Katze M.G."/>
            <person name="Su B."/>
            <person name="Nielsen R."/>
            <person name="Yang H."/>
            <person name="Wang J."/>
            <person name="Wang X."/>
            <person name="Wang J."/>
        </authorList>
    </citation>
    <scope>NUCLEOTIDE SEQUENCE [LARGE SCALE GENOMIC DNA]</scope>
    <source>
        <strain evidence="2 3">CE-4</strain>
    </source>
</reference>
<evidence type="ECO:0000313" key="3">
    <source>
        <dbReference type="Proteomes" id="UP000009130"/>
    </source>
</evidence>
<dbReference type="Pfam" id="PF12001">
    <property type="entry name" value="DUF3496"/>
    <property type="match status" value="1"/>
</dbReference>
<dbReference type="AlphaFoldDB" id="G8F628"/>